<dbReference type="Proteomes" id="UP000215914">
    <property type="component" value="Unassembled WGS sequence"/>
</dbReference>
<gene>
    <name evidence="1" type="ORF">HanXRQr2_Chr06g0246581</name>
</gene>
<dbReference type="EMBL" id="MNCJ02000321">
    <property type="protein sequence ID" value="KAF5801306.1"/>
    <property type="molecule type" value="Genomic_DNA"/>
</dbReference>
<accession>A0A9K3NI82</accession>
<reference evidence="1" key="2">
    <citation type="submission" date="2020-06" db="EMBL/GenBank/DDBJ databases">
        <title>Helianthus annuus Genome sequencing and assembly Release 2.</title>
        <authorList>
            <person name="Gouzy J."/>
            <person name="Langlade N."/>
            <person name="Munos S."/>
        </authorList>
    </citation>
    <scope>NUCLEOTIDE SEQUENCE</scope>
    <source>
        <tissue evidence="1">Leaves</tissue>
    </source>
</reference>
<organism evidence="1 2">
    <name type="scientific">Helianthus annuus</name>
    <name type="common">Common sunflower</name>
    <dbReference type="NCBI Taxonomy" id="4232"/>
    <lineage>
        <taxon>Eukaryota</taxon>
        <taxon>Viridiplantae</taxon>
        <taxon>Streptophyta</taxon>
        <taxon>Embryophyta</taxon>
        <taxon>Tracheophyta</taxon>
        <taxon>Spermatophyta</taxon>
        <taxon>Magnoliopsida</taxon>
        <taxon>eudicotyledons</taxon>
        <taxon>Gunneridae</taxon>
        <taxon>Pentapetalae</taxon>
        <taxon>asterids</taxon>
        <taxon>campanulids</taxon>
        <taxon>Asterales</taxon>
        <taxon>Asteraceae</taxon>
        <taxon>Asteroideae</taxon>
        <taxon>Heliantheae alliance</taxon>
        <taxon>Heliantheae</taxon>
        <taxon>Helianthus</taxon>
    </lineage>
</organism>
<protein>
    <submittedName>
        <fullName evidence="1">Uncharacterized protein</fullName>
    </submittedName>
</protein>
<dbReference type="AlphaFoldDB" id="A0A9K3NI82"/>
<reference evidence="1" key="1">
    <citation type="journal article" date="2017" name="Nature">
        <title>The sunflower genome provides insights into oil metabolism, flowering and Asterid evolution.</title>
        <authorList>
            <person name="Badouin H."/>
            <person name="Gouzy J."/>
            <person name="Grassa C.J."/>
            <person name="Murat F."/>
            <person name="Staton S.E."/>
            <person name="Cottret L."/>
            <person name="Lelandais-Briere C."/>
            <person name="Owens G.L."/>
            <person name="Carrere S."/>
            <person name="Mayjonade B."/>
            <person name="Legrand L."/>
            <person name="Gill N."/>
            <person name="Kane N.C."/>
            <person name="Bowers J.E."/>
            <person name="Hubner S."/>
            <person name="Bellec A."/>
            <person name="Berard A."/>
            <person name="Berges H."/>
            <person name="Blanchet N."/>
            <person name="Boniface M.C."/>
            <person name="Brunel D."/>
            <person name="Catrice O."/>
            <person name="Chaidir N."/>
            <person name="Claudel C."/>
            <person name="Donnadieu C."/>
            <person name="Faraut T."/>
            <person name="Fievet G."/>
            <person name="Helmstetter N."/>
            <person name="King M."/>
            <person name="Knapp S.J."/>
            <person name="Lai Z."/>
            <person name="Le Paslier M.C."/>
            <person name="Lippi Y."/>
            <person name="Lorenzon L."/>
            <person name="Mandel J.R."/>
            <person name="Marage G."/>
            <person name="Marchand G."/>
            <person name="Marquand E."/>
            <person name="Bret-Mestries E."/>
            <person name="Morien E."/>
            <person name="Nambeesan S."/>
            <person name="Nguyen T."/>
            <person name="Pegot-Espagnet P."/>
            <person name="Pouilly N."/>
            <person name="Raftis F."/>
            <person name="Sallet E."/>
            <person name="Schiex T."/>
            <person name="Thomas J."/>
            <person name="Vandecasteele C."/>
            <person name="Vares D."/>
            <person name="Vear F."/>
            <person name="Vautrin S."/>
            <person name="Crespi M."/>
            <person name="Mangin B."/>
            <person name="Burke J.M."/>
            <person name="Salse J."/>
            <person name="Munos S."/>
            <person name="Vincourt P."/>
            <person name="Rieseberg L.H."/>
            <person name="Langlade N.B."/>
        </authorList>
    </citation>
    <scope>NUCLEOTIDE SEQUENCE</scope>
    <source>
        <tissue evidence="1">Leaves</tissue>
    </source>
</reference>
<keyword evidence="2" id="KW-1185">Reference proteome</keyword>
<sequence>MGVPATCSKSSGHKTQGRPWGWVIRTPGRGLISKGAQRFFYIYIHPPIKNEDFLIGATSF</sequence>
<evidence type="ECO:0000313" key="1">
    <source>
        <dbReference type="EMBL" id="KAF5801306.1"/>
    </source>
</evidence>
<proteinExistence type="predicted"/>
<comment type="caution">
    <text evidence="1">The sequence shown here is derived from an EMBL/GenBank/DDBJ whole genome shotgun (WGS) entry which is preliminary data.</text>
</comment>
<dbReference type="Gramene" id="mRNA:HanXRQr2_Chr06g0246581">
    <property type="protein sequence ID" value="CDS:HanXRQr2_Chr06g0246581.1"/>
    <property type="gene ID" value="HanXRQr2_Chr06g0246581"/>
</dbReference>
<name>A0A9K3NI82_HELAN</name>
<evidence type="ECO:0000313" key="2">
    <source>
        <dbReference type="Proteomes" id="UP000215914"/>
    </source>
</evidence>